<dbReference type="Gene3D" id="1.20.1280.50">
    <property type="match status" value="1"/>
</dbReference>
<feature type="domain" description="F-box" evidence="2">
    <location>
        <begin position="2"/>
        <end position="48"/>
    </location>
</feature>
<evidence type="ECO:0000256" key="1">
    <source>
        <dbReference type="SAM" id="MobiDB-lite"/>
    </source>
</evidence>
<dbReference type="SUPFAM" id="SSF81383">
    <property type="entry name" value="F-box domain"/>
    <property type="match status" value="1"/>
</dbReference>
<evidence type="ECO:0000259" key="2">
    <source>
        <dbReference type="PROSITE" id="PS50181"/>
    </source>
</evidence>
<evidence type="ECO:0000313" key="4">
    <source>
        <dbReference type="Proteomes" id="UP000799770"/>
    </source>
</evidence>
<gene>
    <name evidence="3" type="ORF">BDV96DRAFT_9211</name>
</gene>
<keyword evidence="4" id="KW-1185">Reference proteome</keyword>
<proteinExistence type="predicted"/>
<organism evidence="3 4">
    <name type="scientific">Lophiotrema nucula</name>
    <dbReference type="NCBI Taxonomy" id="690887"/>
    <lineage>
        <taxon>Eukaryota</taxon>
        <taxon>Fungi</taxon>
        <taxon>Dikarya</taxon>
        <taxon>Ascomycota</taxon>
        <taxon>Pezizomycotina</taxon>
        <taxon>Dothideomycetes</taxon>
        <taxon>Pleosporomycetidae</taxon>
        <taxon>Pleosporales</taxon>
        <taxon>Lophiotremataceae</taxon>
        <taxon>Lophiotrema</taxon>
    </lineage>
</organism>
<dbReference type="SMART" id="SM00256">
    <property type="entry name" value="FBOX"/>
    <property type="match status" value="1"/>
</dbReference>
<dbReference type="AlphaFoldDB" id="A0A6A5ZVF0"/>
<dbReference type="InterPro" id="IPR036047">
    <property type="entry name" value="F-box-like_dom_sf"/>
</dbReference>
<sequence length="624" mass="70094">MTVSLDRLPFDILFHIASSLTLDDIIHLSQTCRQLRLLLGENTLCRKTIEAQFSYSREATLAQNHIISYTEAVQSIHERRDAFANAYPFSASIVGQGTALIYRQGVLCLLQGTSLRIVDIHASSEILALDLLSIIASPAASSSDSTTAPKVSLLYYSDGVLAFHCEKKGRPNDDRILAISTKPGLPDERRLMRDITLESSHRLFVRHNERYLYYGTYSGMGDHGHHEWEIRGVSLDAHYLLPCTKALQLVDFFGTDIGSTVAFEIHQDWFYAVSNQTSFDVEELDWTSFYHCIRFPLDEPTLDAMKIEPRVYRRQHAEGPIHDSWTDLTLQSDELSNEIYIVESRREWQNGSSRQLRTFYISKPLSQVAFPPTPDPETPSEECDPGIGSSSGPLLPPNNPYTHLVDSTNNPHWAPNEPRYNPNFHPEFGPACKSNRSFILARTKFRAYSLACNSFVDLVEDDRCCNNPLAGPCLRLRVGSRRVAPLGWCPPDDRTPGRVDSAATTPEDDDILYRHSNIKMFPPPASTCPCSKRLHEIMNPPVGSPHSRMIAAAVDERSLVYMVRPGNSYMSGEDAPLGTVVVLNFNSKKEGLSPAGQRQEEDADTTHWQWQPGHHSLCEKGECC</sequence>
<dbReference type="PROSITE" id="PS50181">
    <property type="entry name" value="FBOX"/>
    <property type="match status" value="1"/>
</dbReference>
<dbReference type="Pfam" id="PF12937">
    <property type="entry name" value="F-box-like"/>
    <property type="match status" value="1"/>
</dbReference>
<name>A0A6A5ZVF0_9PLEO</name>
<accession>A0A6A5ZVF0</accession>
<dbReference type="OrthoDB" id="5359231at2759"/>
<dbReference type="Proteomes" id="UP000799770">
    <property type="component" value="Unassembled WGS sequence"/>
</dbReference>
<feature type="region of interest" description="Disordered" evidence="1">
    <location>
        <begin position="370"/>
        <end position="418"/>
    </location>
</feature>
<protein>
    <recommendedName>
        <fullName evidence="2">F-box domain-containing protein</fullName>
    </recommendedName>
</protein>
<evidence type="ECO:0000313" key="3">
    <source>
        <dbReference type="EMBL" id="KAF2122863.1"/>
    </source>
</evidence>
<dbReference type="EMBL" id="ML977310">
    <property type="protein sequence ID" value="KAF2122863.1"/>
    <property type="molecule type" value="Genomic_DNA"/>
</dbReference>
<reference evidence="3" key="1">
    <citation type="journal article" date="2020" name="Stud. Mycol.">
        <title>101 Dothideomycetes genomes: a test case for predicting lifestyles and emergence of pathogens.</title>
        <authorList>
            <person name="Haridas S."/>
            <person name="Albert R."/>
            <person name="Binder M."/>
            <person name="Bloem J."/>
            <person name="Labutti K."/>
            <person name="Salamov A."/>
            <person name="Andreopoulos B."/>
            <person name="Baker S."/>
            <person name="Barry K."/>
            <person name="Bills G."/>
            <person name="Bluhm B."/>
            <person name="Cannon C."/>
            <person name="Castanera R."/>
            <person name="Culley D."/>
            <person name="Daum C."/>
            <person name="Ezra D."/>
            <person name="Gonzalez J."/>
            <person name="Henrissat B."/>
            <person name="Kuo A."/>
            <person name="Liang C."/>
            <person name="Lipzen A."/>
            <person name="Lutzoni F."/>
            <person name="Magnuson J."/>
            <person name="Mondo S."/>
            <person name="Nolan M."/>
            <person name="Ohm R."/>
            <person name="Pangilinan J."/>
            <person name="Park H.-J."/>
            <person name="Ramirez L."/>
            <person name="Alfaro M."/>
            <person name="Sun H."/>
            <person name="Tritt A."/>
            <person name="Yoshinaga Y."/>
            <person name="Zwiers L.-H."/>
            <person name="Turgeon B."/>
            <person name="Goodwin S."/>
            <person name="Spatafora J."/>
            <person name="Crous P."/>
            <person name="Grigoriev I."/>
        </authorList>
    </citation>
    <scope>NUCLEOTIDE SEQUENCE</scope>
    <source>
        <strain evidence="3">CBS 627.86</strain>
    </source>
</reference>
<dbReference type="InterPro" id="IPR001810">
    <property type="entry name" value="F-box_dom"/>
</dbReference>